<proteinExistence type="predicted"/>
<feature type="signal peptide" evidence="2">
    <location>
        <begin position="1"/>
        <end position="17"/>
    </location>
</feature>
<keyword evidence="2" id="KW-0732">Signal</keyword>
<dbReference type="EMBL" id="AP028915">
    <property type="protein sequence ID" value="BES96252.1"/>
    <property type="molecule type" value="Genomic_DNA"/>
</dbReference>
<evidence type="ECO:0000313" key="3">
    <source>
        <dbReference type="EMBL" id="BES96252.1"/>
    </source>
</evidence>
<organism evidence="3 4">
    <name type="scientific">Nesidiocoris tenuis</name>
    <dbReference type="NCBI Taxonomy" id="355587"/>
    <lineage>
        <taxon>Eukaryota</taxon>
        <taxon>Metazoa</taxon>
        <taxon>Ecdysozoa</taxon>
        <taxon>Arthropoda</taxon>
        <taxon>Hexapoda</taxon>
        <taxon>Insecta</taxon>
        <taxon>Pterygota</taxon>
        <taxon>Neoptera</taxon>
        <taxon>Paraneoptera</taxon>
        <taxon>Hemiptera</taxon>
        <taxon>Heteroptera</taxon>
        <taxon>Panheteroptera</taxon>
        <taxon>Cimicomorpha</taxon>
        <taxon>Miridae</taxon>
        <taxon>Dicyphina</taxon>
        <taxon>Nesidiocoris</taxon>
    </lineage>
</organism>
<feature type="chain" id="PRO_5047203247" description="RNA-directed DNA polymerase from transposon X-element" evidence="2">
    <location>
        <begin position="18"/>
        <end position="114"/>
    </location>
</feature>
<reference evidence="3 4" key="1">
    <citation type="submission" date="2023-09" db="EMBL/GenBank/DDBJ databases">
        <title>Nesidiocoris tenuis whole genome shotgun sequence.</title>
        <authorList>
            <person name="Shibata T."/>
            <person name="Shimoda M."/>
            <person name="Kobayashi T."/>
            <person name="Uehara T."/>
        </authorList>
    </citation>
    <scope>NUCLEOTIDE SEQUENCE [LARGE SCALE GENOMIC DNA]</scope>
    <source>
        <strain evidence="3 4">Japan</strain>
    </source>
</reference>
<accession>A0ABN7AVP0</accession>
<evidence type="ECO:0000256" key="1">
    <source>
        <dbReference type="SAM" id="MobiDB-lite"/>
    </source>
</evidence>
<evidence type="ECO:0000256" key="2">
    <source>
        <dbReference type="SAM" id="SignalP"/>
    </source>
</evidence>
<feature type="region of interest" description="Disordered" evidence="1">
    <location>
        <begin position="78"/>
        <end position="114"/>
    </location>
</feature>
<protein>
    <recommendedName>
        <fullName evidence="5">RNA-directed DNA polymerase from transposon X-element</fullName>
    </recommendedName>
</protein>
<evidence type="ECO:0008006" key="5">
    <source>
        <dbReference type="Google" id="ProtNLM"/>
    </source>
</evidence>
<gene>
    <name evidence="3" type="ORF">NTJ_09061</name>
</gene>
<name>A0ABN7AVP0_9HEMI</name>
<evidence type="ECO:0000313" key="4">
    <source>
        <dbReference type="Proteomes" id="UP001307889"/>
    </source>
</evidence>
<sequence>MDTKRLLFLSLIRPIWAHAADSYIRRTQVTQNRVLRMIANAPWYVRNSVLLSDMDIPYVTDAIKELYESMNRSMTGHANPLITAIPENPPPPRNSRRLKRKYPQDSIVELNHSS</sequence>
<keyword evidence="4" id="KW-1185">Reference proteome</keyword>
<dbReference type="Proteomes" id="UP001307889">
    <property type="component" value="Chromosome 7"/>
</dbReference>